<evidence type="ECO:0000313" key="3">
    <source>
        <dbReference type="Proteomes" id="UP000548476"/>
    </source>
</evidence>
<comment type="caution">
    <text evidence="2">The sequence shown here is derived from an EMBL/GenBank/DDBJ whole genome shotgun (WGS) entry which is preliminary data.</text>
</comment>
<dbReference type="Proteomes" id="UP000548476">
    <property type="component" value="Unassembled WGS sequence"/>
</dbReference>
<evidence type="ECO:0000256" key="1">
    <source>
        <dbReference type="SAM" id="Phobius"/>
    </source>
</evidence>
<keyword evidence="1" id="KW-0472">Membrane</keyword>
<feature type="transmembrane region" description="Helical" evidence="1">
    <location>
        <begin position="385"/>
        <end position="409"/>
    </location>
</feature>
<evidence type="ECO:0000313" key="2">
    <source>
        <dbReference type="EMBL" id="MBB6039262.1"/>
    </source>
</evidence>
<proteinExistence type="predicted"/>
<protein>
    <recommendedName>
        <fullName evidence="4">Oxidoreductase</fullName>
    </recommendedName>
</protein>
<accession>A0A841G0G1</accession>
<keyword evidence="3" id="KW-1185">Reference proteome</keyword>
<dbReference type="RefSeq" id="WP_203686773.1">
    <property type="nucleotide sequence ID" value="NZ_BONT01000077.1"/>
</dbReference>
<sequence>MASRVATGIVWAAETGKWLDLRADGEPDDPARQAAWSDDREITGDELAEVLSVLQDRSVVVQVMGARVTGPVDLSHREFRGALWFDRCAFTGPVDFTESALSSLSVSRCHFAAGLGASHMTVTHSVLARRTVVNGSFRLRGSRIGGELSLRGARLSYPDGWALYAESCEVASSAWLCDGLVVDGDVSLRTARIGGRFGLDAEISGIVDAQDLTVRVLDDDPDAWPAGSALTGMSYERIGQRGDARTRLSWLARIVTSYEPQPYRALAHAYEASGHDTAARRVLIAKQRVRRASRRNRVHNLVSRPWSAILRTTIGYGFAPWRAIPWVAGILAAAWLIFATAPASAFTTSQPTGEPFRPFLHAVEALIPLVKVGGTEWIAHGGYVWWHTGFSALGWFFATVVAAGLAGVFKRD</sequence>
<name>A0A841G0G1_9ACTN</name>
<feature type="transmembrane region" description="Helical" evidence="1">
    <location>
        <begin position="323"/>
        <end position="347"/>
    </location>
</feature>
<evidence type="ECO:0008006" key="4">
    <source>
        <dbReference type="Google" id="ProtNLM"/>
    </source>
</evidence>
<reference evidence="2 3" key="1">
    <citation type="submission" date="2020-08" db="EMBL/GenBank/DDBJ databases">
        <title>Genomic Encyclopedia of Type Strains, Phase IV (KMG-IV): sequencing the most valuable type-strain genomes for metagenomic binning, comparative biology and taxonomic classification.</title>
        <authorList>
            <person name="Goeker M."/>
        </authorList>
    </citation>
    <scope>NUCLEOTIDE SEQUENCE [LARGE SCALE GENOMIC DNA]</scope>
    <source>
        <strain evidence="2 3">YIM 65646</strain>
    </source>
</reference>
<organism evidence="2 3">
    <name type="scientific">Phytomonospora endophytica</name>
    <dbReference type="NCBI Taxonomy" id="714109"/>
    <lineage>
        <taxon>Bacteria</taxon>
        <taxon>Bacillati</taxon>
        <taxon>Actinomycetota</taxon>
        <taxon>Actinomycetes</taxon>
        <taxon>Micromonosporales</taxon>
        <taxon>Micromonosporaceae</taxon>
        <taxon>Phytomonospora</taxon>
    </lineage>
</organism>
<keyword evidence="1" id="KW-1133">Transmembrane helix</keyword>
<dbReference type="EMBL" id="JACHGT010000021">
    <property type="protein sequence ID" value="MBB6039262.1"/>
    <property type="molecule type" value="Genomic_DNA"/>
</dbReference>
<keyword evidence="1" id="KW-0812">Transmembrane</keyword>
<dbReference type="AlphaFoldDB" id="A0A841G0G1"/>
<gene>
    <name evidence="2" type="ORF">HNR73_007156</name>
</gene>